<dbReference type="InterPro" id="IPR002716">
    <property type="entry name" value="PIN_dom"/>
</dbReference>
<dbReference type="SUPFAM" id="SSF88723">
    <property type="entry name" value="PIN domain-like"/>
    <property type="match status" value="1"/>
</dbReference>
<evidence type="ECO:0000313" key="2">
    <source>
        <dbReference type="EMBL" id="CAA9889448.1"/>
    </source>
</evidence>
<name>A0A8S0Y5N7_9GAMM</name>
<accession>A0A8S0Y5N7</accession>
<dbReference type="CDD" id="cd18682">
    <property type="entry name" value="PIN_VapC-like"/>
    <property type="match status" value="1"/>
</dbReference>
<feature type="domain" description="PIN" evidence="1">
    <location>
        <begin position="1"/>
        <end position="114"/>
    </location>
</feature>
<protein>
    <submittedName>
        <fullName evidence="2">PilT protein domain protein</fullName>
    </submittedName>
</protein>
<dbReference type="Proteomes" id="UP000494216">
    <property type="component" value="Unassembled WGS sequence"/>
</dbReference>
<dbReference type="Pfam" id="PF01850">
    <property type="entry name" value="PIN"/>
    <property type="match status" value="1"/>
</dbReference>
<gene>
    <name evidence="2" type="ORF">METHB2_1010003</name>
</gene>
<dbReference type="AlphaFoldDB" id="A0A8S0Y5N7"/>
<sequence>MILDASALLAYLHQEQGGLLIKPLLPIAFMSTVNWCEVVQKLRAKSIDDKAVAKKLTLLGLRFIPFNLEHADTAGELWQVTAPFGLSLADRACLATGLVENMPVMTADKIWQKLPLSLEIKLIR</sequence>
<comment type="caution">
    <text evidence="2">The sequence shown here is derived from an EMBL/GenBank/DDBJ whole genome shotgun (WGS) entry which is preliminary data.</text>
</comment>
<proteinExistence type="predicted"/>
<dbReference type="InterPro" id="IPR029060">
    <property type="entry name" value="PIN-like_dom_sf"/>
</dbReference>
<keyword evidence="3" id="KW-1185">Reference proteome</keyword>
<reference evidence="2 3" key="1">
    <citation type="submission" date="2020-02" db="EMBL/GenBank/DDBJ databases">
        <authorList>
            <person name="Hogendoorn C."/>
        </authorList>
    </citation>
    <scope>NUCLEOTIDE SEQUENCE [LARGE SCALE GENOMIC DNA]</scope>
    <source>
        <strain evidence="2">METHB21</strain>
    </source>
</reference>
<dbReference type="Gene3D" id="3.40.50.1010">
    <property type="entry name" value="5'-nuclease"/>
    <property type="match status" value="1"/>
</dbReference>
<evidence type="ECO:0000313" key="3">
    <source>
        <dbReference type="Proteomes" id="UP000494216"/>
    </source>
</evidence>
<dbReference type="RefSeq" id="WP_174624466.1">
    <property type="nucleotide sequence ID" value="NZ_CADCXN010000004.1"/>
</dbReference>
<organism evidence="2 3">
    <name type="scientific">Candidatus Methylobacter favarea</name>
    <dbReference type="NCBI Taxonomy" id="2707345"/>
    <lineage>
        <taxon>Bacteria</taxon>
        <taxon>Pseudomonadati</taxon>
        <taxon>Pseudomonadota</taxon>
        <taxon>Gammaproteobacteria</taxon>
        <taxon>Methylococcales</taxon>
        <taxon>Methylococcaceae</taxon>
        <taxon>Methylobacter</taxon>
    </lineage>
</organism>
<dbReference type="EMBL" id="CADCXN010000004">
    <property type="protein sequence ID" value="CAA9889448.1"/>
    <property type="molecule type" value="Genomic_DNA"/>
</dbReference>
<evidence type="ECO:0000259" key="1">
    <source>
        <dbReference type="Pfam" id="PF01850"/>
    </source>
</evidence>